<comment type="caution">
    <text evidence="2">The sequence shown here is derived from an EMBL/GenBank/DDBJ whole genome shotgun (WGS) entry which is preliminary data.</text>
</comment>
<evidence type="ECO:0000256" key="1">
    <source>
        <dbReference type="SAM" id="MobiDB-lite"/>
    </source>
</evidence>
<sequence length="39" mass="3880">HTLAGRSSIGNAQGVLIDPKTGLLTGQADPRKSGAATGY</sequence>
<protein>
    <recommendedName>
        <fullName evidence="3">Gamma-glutamyltransferase</fullName>
    </recommendedName>
</protein>
<dbReference type="EMBL" id="BARW01040509">
    <property type="protein sequence ID" value="GAJ18477.1"/>
    <property type="molecule type" value="Genomic_DNA"/>
</dbReference>
<name>X1VIJ0_9ZZZZ</name>
<proteinExistence type="predicted"/>
<gene>
    <name evidence="2" type="ORF">S12H4_61168</name>
</gene>
<dbReference type="AlphaFoldDB" id="X1VIJ0"/>
<evidence type="ECO:0000313" key="2">
    <source>
        <dbReference type="EMBL" id="GAJ18477.1"/>
    </source>
</evidence>
<feature type="region of interest" description="Disordered" evidence="1">
    <location>
        <begin position="1"/>
        <end position="39"/>
    </location>
</feature>
<accession>X1VIJ0</accession>
<evidence type="ECO:0008006" key="3">
    <source>
        <dbReference type="Google" id="ProtNLM"/>
    </source>
</evidence>
<dbReference type="InterPro" id="IPR043137">
    <property type="entry name" value="GGT_ssub_C"/>
</dbReference>
<dbReference type="Gene3D" id="3.60.20.40">
    <property type="match status" value="1"/>
</dbReference>
<organism evidence="2">
    <name type="scientific">marine sediment metagenome</name>
    <dbReference type="NCBI Taxonomy" id="412755"/>
    <lineage>
        <taxon>unclassified sequences</taxon>
        <taxon>metagenomes</taxon>
        <taxon>ecological metagenomes</taxon>
    </lineage>
</organism>
<feature type="non-terminal residue" evidence="2">
    <location>
        <position position="1"/>
    </location>
</feature>
<reference evidence="2" key="1">
    <citation type="journal article" date="2014" name="Front. Microbiol.">
        <title>High frequency of phylogenetically diverse reductive dehalogenase-homologous genes in deep subseafloor sedimentary metagenomes.</title>
        <authorList>
            <person name="Kawai M."/>
            <person name="Futagami T."/>
            <person name="Toyoda A."/>
            <person name="Takaki Y."/>
            <person name="Nishi S."/>
            <person name="Hori S."/>
            <person name="Arai W."/>
            <person name="Tsubouchi T."/>
            <person name="Morono Y."/>
            <person name="Uchiyama I."/>
            <person name="Ito T."/>
            <person name="Fujiyama A."/>
            <person name="Inagaki F."/>
            <person name="Takami H."/>
        </authorList>
    </citation>
    <scope>NUCLEOTIDE SEQUENCE</scope>
    <source>
        <strain evidence="2">Expedition CK06-06</strain>
    </source>
</reference>